<dbReference type="GO" id="GO:0016020">
    <property type="term" value="C:membrane"/>
    <property type="evidence" value="ECO:0007669"/>
    <property type="project" value="UniProtKB-SubCell"/>
</dbReference>
<evidence type="ECO:0000313" key="7">
    <source>
        <dbReference type="Proteomes" id="UP000189674"/>
    </source>
</evidence>
<dbReference type="SUPFAM" id="SSF51230">
    <property type="entry name" value="Single hybrid motif"/>
    <property type="match status" value="1"/>
</dbReference>
<reference evidence="7" key="1">
    <citation type="submission" date="2017-02" db="EMBL/GenBank/DDBJ databases">
        <title>Comparative genomics and description of representatives of a novel lineage of planctomycetes thriving in anoxic sediments.</title>
        <authorList>
            <person name="Spring S."/>
            <person name="Bunk B."/>
            <person name="Sproer C."/>
        </authorList>
    </citation>
    <scope>NUCLEOTIDE SEQUENCE [LARGE SCALE GENOMIC DNA]</scope>
    <source>
        <strain evidence="7">ST-NAGAB-D1</strain>
    </source>
</reference>
<evidence type="ECO:0000256" key="4">
    <source>
        <dbReference type="ARBA" id="ARBA00023136"/>
    </source>
</evidence>
<dbReference type="STRING" id="1936003.STSP2_01034"/>
<evidence type="ECO:0000256" key="3">
    <source>
        <dbReference type="ARBA" id="ARBA00022989"/>
    </source>
</evidence>
<keyword evidence="5" id="KW-0175">Coiled coil</keyword>
<proteinExistence type="predicted"/>
<keyword evidence="2" id="KW-0812">Transmembrane</keyword>
<dbReference type="OrthoDB" id="5752864at2"/>
<name>A0A1U9NIX3_9BACT</name>
<evidence type="ECO:0000313" key="6">
    <source>
        <dbReference type="EMBL" id="AQT67882.1"/>
    </source>
</evidence>
<dbReference type="Gene3D" id="2.40.50.100">
    <property type="match status" value="1"/>
</dbReference>
<dbReference type="KEGG" id="alus:STSP2_01034"/>
<dbReference type="EMBL" id="CP019791">
    <property type="protein sequence ID" value="AQT67882.1"/>
    <property type="molecule type" value="Genomic_DNA"/>
</dbReference>
<dbReference type="PANTHER" id="PTHR30386:SF26">
    <property type="entry name" value="TRANSPORT PROTEIN COMB"/>
    <property type="match status" value="1"/>
</dbReference>
<evidence type="ECO:0000256" key="5">
    <source>
        <dbReference type="SAM" id="Coils"/>
    </source>
</evidence>
<dbReference type="InterPro" id="IPR050739">
    <property type="entry name" value="MFP"/>
</dbReference>
<evidence type="ECO:0000256" key="2">
    <source>
        <dbReference type="ARBA" id="ARBA00022692"/>
    </source>
</evidence>
<keyword evidence="7" id="KW-1185">Reference proteome</keyword>
<gene>
    <name evidence="6" type="ORF">STSP2_01034</name>
</gene>
<dbReference type="Proteomes" id="UP000189674">
    <property type="component" value="Chromosome"/>
</dbReference>
<keyword evidence="3" id="KW-1133">Transmembrane helix</keyword>
<sequence length="375" mass="41927">MALRSAKGYVIKRALPAVVWFAALAGTVVLFQYRMQDYKLVGIARDNTRKVSPLENGRIKDVGVRLYQRVNRGQVVARMQDDHIATRLQTIRAEIGKLGAEMDKVRDQMLAEAERLESEKAATHRRFVLDVEAARLKVLELQAQIEPQLIRLGNLQAEVQIEKDLFDAGAVTTDYAVKQAQNEYDVVAESVAENRELLAAAEQAHDKAVARYQQYQEAVADDQNGSLELAIAPIIKEIDVQESLLEELQVQRFALDLRAPADGTVRQILAGEGETVLAGQPIVVVAPEQSTDVVAYVKQNQYVDLRADARVQLIRQAAEPQVADARVYEVSPAYELMPERLWQDPRVPEYGRAVLIEIPQQFEVDPGEVVGVRLL</sequence>
<dbReference type="RefSeq" id="WP_146660403.1">
    <property type="nucleotide sequence ID" value="NZ_CP019791.1"/>
</dbReference>
<dbReference type="InterPro" id="IPR011053">
    <property type="entry name" value="Single_hybrid_motif"/>
</dbReference>
<dbReference type="AlphaFoldDB" id="A0A1U9NIX3"/>
<protein>
    <submittedName>
        <fullName evidence="6">Putative efflux pump membrane fusion protein</fullName>
    </submittedName>
</protein>
<comment type="subcellular location">
    <subcellularLocation>
        <location evidence="1">Membrane</location>
        <topology evidence="1">Single-pass membrane protein</topology>
    </subcellularLocation>
</comment>
<accession>A0A1U9NIX3</accession>
<dbReference type="PANTHER" id="PTHR30386">
    <property type="entry name" value="MEMBRANE FUSION SUBUNIT OF EMRAB-TOLC MULTIDRUG EFFLUX PUMP"/>
    <property type="match status" value="1"/>
</dbReference>
<organism evidence="6 7">
    <name type="scientific">Anaerohalosphaera lusitana</name>
    <dbReference type="NCBI Taxonomy" id="1936003"/>
    <lineage>
        <taxon>Bacteria</taxon>
        <taxon>Pseudomonadati</taxon>
        <taxon>Planctomycetota</taxon>
        <taxon>Phycisphaerae</taxon>
        <taxon>Sedimentisphaerales</taxon>
        <taxon>Anaerohalosphaeraceae</taxon>
        <taxon>Anaerohalosphaera</taxon>
    </lineage>
</organism>
<evidence type="ECO:0000256" key="1">
    <source>
        <dbReference type="ARBA" id="ARBA00004167"/>
    </source>
</evidence>
<keyword evidence="4" id="KW-0472">Membrane</keyword>
<feature type="coiled-coil region" evidence="5">
    <location>
        <begin position="88"/>
        <end position="126"/>
    </location>
</feature>